<keyword evidence="1" id="KW-0175">Coiled coil</keyword>
<feature type="region of interest" description="Disordered" evidence="2">
    <location>
        <begin position="1"/>
        <end position="23"/>
    </location>
</feature>
<evidence type="ECO:0000256" key="2">
    <source>
        <dbReference type="SAM" id="MobiDB-lite"/>
    </source>
</evidence>
<dbReference type="OrthoDB" id="1001730at2"/>
<dbReference type="EMBL" id="BAFH01000002">
    <property type="protein sequence ID" value="GAB61444.1"/>
    <property type="molecule type" value="Genomic_DNA"/>
</dbReference>
<dbReference type="PROSITE" id="PS51688">
    <property type="entry name" value="ICA"/>
    <property type="match status" value="1"/>
</dbReference>
<comment type="caution">
    <text evidence="4">The sequence shown here is derived from an EMBL/GenBank/DDBJ whole genome shotgun (WGS) entry which is preliminary data.</text>
</comment>
<dbReference type="eggNOG" id="COG0729">
    <property type="taxonomic scope" value="Bacteria"/>
</dbReference>
<dbReference type="InterPro" id="IPR030392">
    <property type="entry name" value="S74_ICA"/>
</dbReference>
<feature type="coiled-coil region" evidence="1">
    <location>
        <begin position="793"/>
        <end position="820"/>
    </location>
</feature>
<evidence type="ECO:0000313" key="5">
    <source>
        <dbReference type="Proteomes" id="UP000002985"/>
    </source>
</evidence>
<gene>
    <name evidence="4" type="ORF">KSU1_B0587</name>
</gene>
<dbReference type="Pfam" id="PF13884">
    <property type="entry name" value="Peptidase_S74"/>
    <property type="match status" value="1"/>
</dbReference>
<dbReference type="Proteomes" id="UP000002985">
    <property type="component" value="Unassembled WGS sequence"/>
</dbReference>
<feature type="domain" description="Peptidase S74" evidence="3">
    <location>
        <begin position="713"/>
        <end position="814"/>
    </location>
</feature>
<dbReference type="STRING" id="247490.KSU1_B0587"/>
<evidence type="ECO:0000259" key="3">
    <source>
        <dbReference type="PROSITE" id="PS51688"/>
    </source>
</evidence>
<accession>I3II99</accession>
<keyword evidence="5" id="KW-1185">Reference proteome</keyword>
<organism evidence="4 5">
    <name type="scientific">Candidatus Jettenia caeni</name>
    <dbReference type="NCBI Taxonomy" id="247490"/>
    <lineage>
        <taxon>Bacteria</taxon>
        <taxon>Pseudomonadati</taxon>
        <taxon>Planctomycetota</taxon>
        <taxon>Candidatus Brocadiia</taxon>
        <taxon>Candidatus Brocadiales</taxon>
        <taxon>Candidatus Brocadiaceae</taxon>
        <taxon>Candidatus Jettenia</taxon>
    </lineage>
</organism>
<feature type="compositionally biased region" description="Basic and acidic residues" evidence="2">
    <location>
        <begin position="1"/>
        <end position="10"/>
    </location>
</feature>
<name>I3II99_9BACT</name>
<reference evidence="4 5" key="1">
    <citation type="journal article" date="2012" name="FEBS Lett.">
        <title>Anammox organism KSU-1 expresses a NirK-type copper-containing nitrite reductase instead of a NirS-type with cytochrome cd1.</title>
        <authorList>
            <person name="Hira D."/>
            <person name="Toh H."/>
            <person name="Migita C.T."/>
            <person name="Okubo H."/>
            <person name="Nishiyama T."/>
            <person name="Hattori M."/>
            <person name="Furukawa K."/>
            <person name="Fujii T."/>
        </authorList>
    </citation>
    <scope>NUCLEOTIDE SEQUENCE [LARGE SCALE GENOMIC DNA]</scope>
</reference>
<dbReference type="AlphaFoldDB" id="I3II99"/>
<sequence>MQIRELKITDYNDVSSSTSHQTKDHLQDAEHYHIPVMRMHNANLHSWGIAGGLIVKKTGDSELTIEEGLAIDKEGRSIPLASIGQQRGNPGQAYIDNNDNVKPPHLSKLIEVPIKFPTIYFNDDGSYYLTIELFITNLTTREIEGDRIPEGSSYRIIRRPLIRMYSTDNFSSSNQYGLSIILAKVTIANGIIGELSGADRQLANIGVREIFFKQGGYLPNSTHTDIGDNVWGKIGWKGLFFNNYYDPKVNKSKRLNDGFSCYQLFDPKSGALSIATGGDGKKDEDVELLERMTILNNGNVGIGTTAPLYRLHVTNSGGFGSENSDGTAQAGNVPLVLQSDSTVFGILNSHSRQAFALNIEGNNGTTSARGYPVFYDKYDGSWHPSIHLRNGNVGIGTTELKAKLQVNGDAYINGNTIVGAGGNGFIKVRHINGKDYVNDNDAGLFLNWNTAQPVYVGGQGGDGKPCALIVTGSIGIGTTGSDAKLDVNGFTRSLGVSVNDGTNSGVGRGLWLWHPTDPNHVIYSASPSGKSPADKPAVKGYFDSNHRLRIRTCIGQGFLFENNLETALVDIDSTNGKFWTKGAIYAGNSDIYFTNVDHRHSGFGNTAGYAAIENAADYGALMILGRQTPQGRIVKLWDRLEVYGSQKITGNLGTNGFNPDTEFPQWSGGGIYTHDLYARGAVYCGTGGESINIALYGNGTAEKIGSAYWKVKSDVRLKKDIKPLKESLNRMLKLRGVTFRWKEPEKFGNSICEQMGLIAQEAEEVFPVWGTTFRDGYKGLEIKGFEALTVEAFRDLNAMNNELMTKNKELEDRVKALEKKINAL</sequence>
<evidence type="ECO:0000313" key="4">
    <source>
        <dbReference type="EMBL" id="GAB61444.1"/>
    </source>
</evidence>
<proteinExistence type="predicted"/>
<evidence type="ECO:0000256" key="1">
    <source>
        <dbReference type="SAM" id="Coils"/>
    </source>
</evidence>
<protein>
    <recommendedName>
        <fullName evidence="3">Peptidase S74 domain-containing protein</fullName>
    </recommendedName>
</protein>